<sequence>MTKSHDFYSRITILVLSNFNEIKIMNKLVASLAVLALVSAAHLQASELAEGFDWPAGFSEKSAVESTDTEVSDGMDWPAGFNTVPEASQEKRVSVAEGMDWPEGFKI</sequence>
<gene>
    <name evidence="1" type="ORF">BOW52_06235</name>
</gene>
<evidence type="ECO:0000313" key="2">
    <source>
        <dbReference type="Proteomes" id="UP000190198"/>
    </source>
</evidence>
<keyword evidence="2" id="KW-1185">Reference proteome</keyword>
<protein>
    <submittedName>
        <fullName evidence="1">Uncharacterized protein</fullName>
    </submittedName>
</protein>
<accession>A0A1T2L507</accession>
<dbReference type="EMBL" id="MPRK01000097">
    <property type="protein sequence ID" value="OOZ40195.1"/>
    <property type="molecule type" value="Genomic_DNA"/>
</dbReference>
<reference evidence="1 2" key="1">
    <citation type="submission" date="2016-11" db="EMBL/GenBank/DDBJ databases">
        <title>Mixed transmission modes and dynamic genome evolution in an obligate animal-bacterial symbiosis.</title>
        <authorList>
            <person name="Russell S.L."/>
            <person name="Corbett-Detig R.B."/>
            <person name="Cavanaugh C.M."/>
        </authorList>
    </citation>
    <scope>NUCLEOTIDE SEQUENCE [LARGE SCALE GENOMIC DNA]</scope>
    <source>
        <strain evidence="1">Sp-SM6</strain>
    </source>
</reference>
<comment type="caution">
    <text evidence="1">The sequence shown here is derived from an EMBL/GenBank/DDBJ whole genome shotgun (WGS) entry which is preliminary data.</text>
</comment>
<proteinExistence type="predicted"/>
<evidence type="ECO:0000313" key="1">
    <source>
        <dbReference type="EMBL" id="OOZ40195.1"/>
    </source>
</evidence>
<dbReference type="AlphaFoldDB" id="A0A1T2L507"/>
<dbReference type="Proteomes" id="UP000190198">
    <property type="component" value="Unassembled WGS sequence"/>
</dbReference>
<organism evidence="1 2">
    <name type="scientific">Solemya elarraichensis gill symbiont</name>
    <dbReference type="NCBI Taxonomy" id="1918949"/>
    <lineage>
        <taxon>Bacteria</taxon>
        <taxon>Pseudomonadati</taxon>
        <taxon>Pseudomonadota</taxon>
        <taxon>Gammaproteobacteria</taxon>
        <taxon>sulfur-oxidizing symbionts</taxon>
    </lineage>
</organism>
<name>A0A1T2L507_9GAMM</name>